<dbReference type="Proteomes" id="UP000887566">
    <property type="component" value="Unplaced"/>
</dbReference>
<sequence length="429" mass="46063">MVSFHVVALLSAYLLISCSLLASGDPCSNMPCQNGATCRTDNVTFSCKCATCFFGSFCEYNPCTEFGEPCENEGTCQYDSQTCTTTCHCKNGTFGILCEEHDPCASQPCRNGGTCNRLNDNSFHCQCPQCYNGQFCDRDPCADVGDFCGDHGHCIFNVSGVCQNSACECDHGWAGNNCQNQISTTAPPATTRTTPPIQCLSDPCQHGGTCTAAGSSYTCQCLTPYIGKNCESAICDPDPTKILNAVDGTWQTLSTTRYPLYISGLNCHWRIRAPIGHTIEIVVSSVTLVGSHNGNFEVGDPFADNPSLFSTHETSRTAINVTTSENLATVLFETHEGSSGNFFLQYQSVYTDPCDNYICNNGGTCHGNGNIPECQCHPCYSGFTCDIQKPNPCAGVTACGAHGHCEYNNATCSNPFCNCDAGYSQPFCT</sequence>
<keyword evidence="6" id="KW-0106">Calcium</keyword>
<dbReference type="PROSITE" id="PS01186">
    <property type="entry name" value="EGF_2"/>
    <property type="match status" value="2"/>
</dbReference>
<keyword evidence="7 8" id="KW-1015">Disulfide bond</keyword>
<feature type="chain" id="PRO_5037686892" evidence="9">
    <location>
        <begin position="25"/>
        <end position="429"/>
    </location>
</feature>
<dbReference type="SMART" id="SM00181">
    <property type="entry name" value="EGF"/>
    <property type="match status" value="7"/>
</dbReference>
<dbReference type="PROSITE" id="PS00022">
    <property type="entry name" value="EGF_1"/>
    <property type="match status" value="6"/>
</dbReference>
<reference evidence="12" key="1">
    <citation type="submission" date="2022-11" db="UniProtKB">
        <authorList>
            <consortium name="WormBaseParasite"/>
        </authorList>
    </citation>
    <scope>IDENTIFICATION</scope>
</reference>
<keyword evidence="3 8" id="KW-0245">EGF-like domain</keyword>
<dbReference type="FunFam" id="2.10.25.10:FF:000537">
    <property type="entry name" value="Notch 3"/>
    <property type="match status" value="1"/>
</dbReference>
<dbReference type="InterPro" id="IPR001881">
    <property type="entry name" value="EGF-like_Ca-bd_dom"/>
</dbReference>
<evidence type="ECO:0000256" key="3">
    <source>
        <dbReference type="ARBA" id="ARBA00022536"/>
    </source>
</evidence>
<evidence type="ECO:0000256" key="4">
    <source>
        <dbReference type="ARBA" id="ARBA00022729"/>
    </source>
</evidence>
<dbReference type="SMART" id="SM00042">
    <property type="entry name" value="CUB"/>
    <property type="match status" value="1"/>
</dbReference>
<dbReference type="SUPFAM" id="SSF49854">
    <property type="entry name" value="Spermadhesin, CUB domain"/>
    <property type="match status" value="1"/>
</dbReference>
<dbReference type="CDD" id="cd00054">
    <property type="entry name" value="EGF_CA"/>
    <property type="match status" value="1"/>
</dbReference>
<evidence type="ECO:0000313" key="11">
    <source>
        <dbReference type="Proteomes" id="UP000887566"/>
    </source>
</evidence>
<organism evidence="11 12">
    <name type="scientific">Plectus sambesii</name>
    <dbReference type="NCBI Taxonomy" id="2011161"/>
    <lineage>
        <taxon>Eukaryota</taxon>
        <taxon>Metazoa</taxon>
        <taxon>Ecdysozoa</taxon>
        <taxon>Nematoda</taxon>
        <taxon>Chromadorea</taxon>
        <taxon>Plectida</taxon>
        <taxon>Plectina</taxon>
        <taxon>Plectoidea</taxon>
        <taxon>Plectidae</taxon>
        <taxon>Plectus</taxon>
    </lineage>
</organism>
<dbReference type="InterPro" id="IPR035914">
    <property type="entry name" value="Sperma_CUB_dom_sf"/>
</dbReference>
<keyword evidence="2" id="KW-0964">Secreted</keyword>
<dbReference type="AlphaFoldDB" id="A0A914X3B5"/>
<feature type="signal peptide" evidence="9">
    <location>
        <begin position="1"/>
        <end position="24"/>
    </location>
</feature>
<dbReference type="GO" id="GO:0005509">
    <property type="term" value="F:calcium ion binding"/>
    <property type="evidence" value="ECO:0007669"/>
    <property type="project" value="InterPro"/>
</dbReference>
<evidence type="ECO:0000256" key="7">
    <source>
        <dbReference type="ARBA" id="ARBA00023157"/>
    </source>
</evidence>
<dbReference type="Pfam" id="PF00008">
    <property type="entry name" value="EGF"/>
    <property type="match status" value="1"/>
</dbReference>
<feature type="disulfide bond" evidence="8">
    <location>
        <begin position="49"/>
        <end position="58"/>
    </location>
</feature>
<protein>
    <submittedName>
        <fullName evidence="12">EGF-like domain-containing protein</fullName>
    </submittedName>
</protein>
<feature type="disulfide bond" evidence="8">
    <location>
        <begin position="376"/>
        <end position="385"/>
    </location>
</feature>
<dbReference type="WBParaSite" id="PSAMB.scaffold5858size10728.g27419.t1">
    <property type="protein sequence ID" value="PSAMB.scaffold5858size10728.g27419.t1"/>
    <property type="gene ID" value="PSAMB.scaffold5858size10728.g27419"/>
</dbReference>
<evidence type="ECO:0000256" key="2">
    <source>
        <dbReference type="ARBA" id="ARBA00022525"/>
    </source>
</evidence>
<feature type="domain" description="EGF-like" evidence="10">
    <location>
        <begin position="195"/>
        <end position="231"/>
    </location>
</feature>
<feature type="disulfide bond" evidence="8">
    <location>
        <begin position="221"/>
        <end position="230"/>
    </location>
</feature>
<accession>A0A914X3B5</accession>
<feature type="domain" description="EGF-like" evidence="10">
    <location>
        <begin position="23"/>
        <end position="59"/>
    </location>
</feature>
<name>A0A914X3B5_9BILA</name>
<keyword evidence="5" id="KW-0677">Repeat</keyword>
<dbReference type="InterPro" id="IPR000742">
    <property type="entry name" value="EGF"/>
</dbReference>
<keyword evidence="4 9" id="KW-0732">Signal</keyword>
<dbReference type="SUPFAM" id="SSF57196">
    <property type="entry name" value="EGF/Laminin"/>
    <property type="match status" value="3"/>
</dbReference>
<dbReference type="GO" id="GO:0005576">
    <property type="term" value="C:extracellular region"/>
    <property type="evidence" value="ECO:0007669"/>
    <property type="project" value="UniProtKB-SubCell"/>
</dbReference>
<evidence type="ECO:0000256" key="9">
    <source>
        <dbReference type="SAM" id="SignalP"/>
    </source>
</evidence>
<evidence type="ECO:0000256" key="6">
    <source>
        <dbReference type="ARBA" id="ARBA00022837"/>
    </source>
</evidence>
<dbReference type="Gene3D" id="2.60.120.290">
    <property type="entry name" value="Spermadhesin, CUB domain"/>
    <property type="match status" value="1"/>
</dbReference>
<dbReference type="FunFam" id="2.10.25.10:FF:000095">
    <property type="entry name" value="Notch, isoform B"/>
    <property type="match status" value="1"/>
</dbReference>
<dbReference type="InterPro" id="IPR051830">
    <property type="entry name" value="NOTCH_homolog"/>
</dbReference>
<dbReference type="PANTHER" id="PTHR24033:SF151">
    <property type="entry name" value="NOTCH 2"/>
    <property type="match status" value="1"/>
</dbReference>
<dbReference type="InterPro" id="IPR000859">
    <property type="entry name" value="CUB_dom"/>
</dbReference>
<feature type="disulfide bond" evidence="8">
    <location>
        <begin position="89"/>
        <end position="98"/>
    </location>
</feature>
<keyword evidence="11" id="KW-1185">Reference proteome</keyword>
<feature type="disulfide bond" evidence="8">
    <location>
        <begin position="70"/>
        <end position="87"/>
    </location>
</feature>
<dbReference type="PROSITE" id="PS50026">
    <property type="entry name" value="EGF_3"/>
    <property type="match status" value="5"/>
</dbReference>
<feature type="domain" description="EGF-like" evidence="10">
    <location>
        <begin position="350"/>
        <end position="386"/>
    </location>
</feature>
<evidence type="ECO:0000256" key="8">
    <source>
        <dbReference type="PROSITE-ProRule" id="PRU00076"/>
    </source>
</evidence>
<feature type="domain" description="EGF-like" evidence="10">
    <location>
        <begin position="60"/>
        <end position="99"/>
    </location>
</feature>
<feature type="disulfide bond" evidence="8">
    <location>
        <begin position="127"/>
        <end position="136"/>
    </location>
</feature>
<proteinExistence type="predicted"/>
<dbReference type="PANTHER" id="PTHR24033">
    <property type="entry name" value="EGF-LIKE DOMAIN-CONTAINING PROTEIN"/>
    <property type="match status" value="1"/>
</dbReference>
<dbReference type="Gene3D" id="2.10.25.10">
    <property type="entry name" value="Laminin"/>
    <property type="match status" value="3"/>
</dbReference>
<comment type="caution">
    <text evidence="8">Lacks conserved residue(s) required for the propagation of feature annotation.</text>
</comment>
<evidence type="ECO:0000256" key="5">
    <source>
        <dbReference type="ARBA" id="ARBA00022737"/>
    </source>
</evidence>
<comment type="subcellular location">
    <subcellularLocation>
        <location evidence="1">Secreted</location>
    </subcellularLocation>
</comment>
<evidence type="ECO:0000313" key="12">
    <source>
        <dbReference type="WBParaSite" id="PSAMB.scaffold5858size10728.g27419.t1"/>
    </source>
</evidence>
<dbReference type="CDD" id="cd00041">
    <property type="entry name" value="CUB"/>
    <property type="match status" value="1"/>
</dbReference>
<dbReference type="SMART" id="SM00179">
    <property type="entry name" value="EGF_CA"/>
    <property type="match status" value="3"/>
</dbReference>
<feature type="domain" description="EGF-like" evidence="10">
    <location>
        <begin position="100"/>
        <end position="137"/>
    </location>
</feature>
<evidence type="ECO:0000256" key="1">
    <source>
        <dbReference type="ARBA" id="ARBA00004613"/>
    </source>
</evidence>
<evidence type="ECO:0000259" key="10">
    <source>
        <dbReference type="PROSITE" id="PS50026"/>
    </source>
</evidence>